<accession>A0ABX5LGY5</accession>
<protein>
    <submittedName>
        <fullName evidence="1">Nucleic acid-binding protein</fullName>
    </submittedName>
</protein>
<evidence type="ECO:0000313" key="2">
    <source>
        <dbReference type="Proteomes" id="UP000245674"/>
    </source>
</evidence>
<reference evidence="1 2" key="1">
    <citation type="submission" date="2018-03" db="EMBL/GenBank/DDBJ databases">
        <title>Genomic Encyclopedia of Type Strains, Phase III (KMG-III): the genomes of soil and plant-associated and newly described type strains.</title>
        <authorList>
            <person name="Whitman W."/>
        </authorList>
    </citation>
    <scope>NUCLEOTIDE SEQUENCE [LARGE SCALE GENOMIC DNA]</scope>
    <source>
        <strain evidence="1 2">VKM Ac-1602</strain>
    </source>
</reference>
<organism evidence="1 2">
    <name type="scientific">Rathayibacter iranicus NCPPB 2253 = VKM Ac-1602</name>
    <dbReference type="NCBI Taxonomy" id="1328868"/>
    <lineage>
        <taxon>Bacteria</taxon>
        <taxon>Bacillati</taxon>
        <taxon>Actinomycetota</taxon>
        <taxon>Actinomycetes</taxon>
        <taxon>Micrococcales</taxon>
        <taxon>Microbacteriaceae</taxon>
        <taxon>Rathayibacter</taxon>
    </lineage>
</organism>
<name>A0ABX5LGY5_9MICO</name>
<proteinExistence type="predicted"/>
<dbReference type="EMBL" id="QGDV01000001">
    <property type="protein sequence ID" value="PWJ67039.1"/>
    <property type="molecule type" value="Genomic_DNA"/>
</dbReference>
<sequence>MGVHSLPTLSLTSSVSAPEGRLRVTVWLFPDNTVLINFAYLHRMDLLRRLLGHPTWCATVAHECRMSSSEPDLEDLKDAPDLFGEPLFPENPGEHILTTVYRKQLSRPGDAPTKNLGEAETLAIIHSRNIKAVFFTDDAGPAALLAGEPSGMQVQTATTWGLLRTACRVHFVDGDTLWSYVSVLRSKNRHLPPGRAGFDRDEFTAWLES</sequence>
<evidence type="ECO:0000313" key="1">
    <source>
        <dbReference type="EMBL" id="PWJ67039.1"/>
    </source>
</evidence>
<gene>
    <name evidence="1" type="ORF">B0H03_101502</name>
</gene>
<keyword evidence="2" id="KW-1185">Reference proteome</keyword>
<comment type="caution">
    <text evidence="1">The sequence shown here is derived from an EMBL/GenBank/DDBJ whole genome shotgun (WGS) entry which is preliminary data.</text>
</comment>
<dbReference type="Proteomes" id="UP000245674">
    <property type="component" value="Unassembled WGS sequence"/>
</dbReference>